<feature type="signal peptide" evidence="3">
    <location>
        <begin position="1"/>
        <end position="20"/>
    </location>
</feature>
<gene>
    <name evidence="5" type="ORF">KP79_PYT06198</name>
</gene>
<name>A0A210QGC1_MIZYE</name>
<evidence type="ECO:0000256" key="1">
    <source>
        <dbReference type="ARBA" id="ARBA00023157"/>
    </source>
</evidence>
<evidence type="ECO:0000256" key="2">
    <source>
        <dbReference type="PROSITE-ProRule" id="PRU00090"/>
    </source>
</evidence>
<dbReference type="OrthoDB" id="5985519at2759"/>
<keyword evidence="1" id="KW-1015">Disulfide bond</keyword>
<feature type="chain" id="PRO_5012171219" description="FZ domain-containing protein" evidence="3">
    <location>
        <begin position="21"/>
        <end position="321"/>
    </location>
</feature>
<keyword evidence="6" id="KW-1185">Reference proteome</keyword>
<dbReference type="InterPro" id="IPR020067">
    <property type="entry name" value="Frizzled_dom"/>
</dbReference>
<evidence type="ECO:0000313" key="6">
    <source>
        <dbReference type="Proteomes" id="UP000242188"/>
    </source>
</evidence>
<evidence type="ECO:0000259" key="4">
    <source>
        <dbReference type="PROSITE" id="PS50038"/>
    </source>
</evidence>
<accession>A0A210QGC1</accession>
<protein>
    <recommendedName>
        <fullName evidence="4">FZ domain-containing protein</fullName>
    </recommendedName>
</protein>
<proteinExistence type="predicted"/>
<evidence type="ECO:0000256" key="3">
    <source>
        <dbReference type="SAM" id="SignalP"/>
    </source>
</evidence>
<reference evidence="5 6" key="1">
    <citation type="journal article" date="2017" name="Nat. Ecol. Evol.">
        <title>Scallop genome provides insights into evolution of bilaterian karyotype and development.</title>
        <authorList>
            <person name="Wang S."/>
            <person name="Zhang J."/>
            <person name="Jiao W."/>
            <person name="Li J."/>
            <person name="Xun X."/>
            <person name="Sun Y."/>
            <person name="Guo X."/>
            <person name="Huan P."/>
            <person name="Dong B."/>
            <person name="Zhang L."/>
            <person name="Hu X."/>
            <person name="Sun X."/>
            <person name="Wang J."/>
            <person name="Zhao C."/>
            <person name="Wang Y."/>
            <person name="Wang D."/>
            <person name="Huang X."/>
            <person name="Wang R."/>
            <person name="Lv J."/>
            <person name="Li Y."/>
            <person name="Zhang Z."/>
            <person name="Liu B."/>
            <person name="Lu W."/>
            <person name="Hui Y."/>
            <person name="Liang J."/>
            <person name="Zhou Z."/>
            <person name="Hou R."/>
            <person name="Li X."/>
            <person name="Liu Y."/>
            <person name="Li H."/>
            <person name="Ning X."/>
            <person name="Lin Y."/>
            <person name="Zhao L."/>
            <person name="Xing Q."/>
            <person name="Dou J."/>
            <person name="Li Y."/>
            <person name="Mao J."/>
            <person name="Guo H."/>
            <person name="Dou H."/>
            <person name="Li T."/>
            <person name="Mu C."/>
            <person name="Jiang W."/>
            <person name="Fu Q."/>
            <person name="Fu X."/>
            <person name="Miao Y."/>
            <person name="Liu J."/>
            <person name="Yu Q."/>
            <person name="Li R."/>
            <person name="Liao H."/>
            <person name="Li X."/>
            <person name="Kong Y."/>
            <person name="Jiang Z."/>
            <person name="Chourrout D."/>
            <person name="Li R."/>
            <person name="Bao Z."/>
        </authorList>
    </citation>
    <scope>NUCLEOTIDE SEQUENCE [LARGE SCALE GENOMIC DNA]</scope>
    <source>
        <strain evidence="5 6">PY_sf001</strain>
    </source>
</reference>
<dbReference type="EMBL" id="NEDP02003775">
    <property type="protein sequence ID" value="OWF47794.1"/>
    <property type="molecule type" value="Genomic_DNA"/>
</dbReference>
<organism evidence="5 6">
    <name type="scientific">Mizuhopecten yessoensis</name>
    <name type="common">Japanese scallop</name>
    <name type="synonym">Patinopecten yessoensis</name>
    <dbReference type="NCBI Taxonomy" id="6573"/>
    <lineage>
        <taxon>Eukaryota</taxon>
        <taxon>Metazoa</taxon>
        <taxon>Spiralia</taxon>
        <taxon>Lophotrochozoa</taxon>
        <taxon>Mollusca</taxon>
        <taxon>Bivalvia</taxon>
        <taxon>Autobranchia</taxon>
        <taxon>Pteriomorphia</taxon>
        <taxon>Pectinida</taxon>
        <taxon>Pectinoidea</taxon>
        <taxon>Pectinidae</taxon>
        <taxon>Mizuhopecten</taxon>
    </lineage>
</organism>
<feature type="domain" description="FZ" evidence="4">
    <location>
        <begin position="65"/>
        <end position="142"/>
    </location>
</feature>
<dbReference type="Proteomes" id="UP000242188">
    <property type="component" value="Unassembled WGS sequence"/>
</dbReference>
<dbReference type="STRING" id="6573.A0A210QGC1"/>
<comment type="caution">
    <text evidence="2">Lacks conserved residue(s) required for the propagation of feature annotation.</text>
</comment>
<sequence>MELLIILSVAISLLAVHVDGRSSCVRITKSHPCQQFYFHFDNEGNTFKNQSNVFNVTAKLSNSKRESFEAFFCVVFYPPCGASVDYLLPNIRTPHVVPCQEFCTSTWKLWRRMFIKKKIPQDSAWPWGLRCESLPRKDCIKRSAYGTWKYLHKHSKDDNVIPILRDDDDEIDDKPPRLTSEQIIPRRYDVIDQGNSKLFRGWADVQGTGAANDYCRVIGKRKKQFLACALAGSVGQDHRYVSRMGFDAGLKDTWYMRDANNDGRDDYCRCVGNSTVSRISCMKAERDGFRSSPLVGGSQYSFDLIGSDGCFGQEVNPFTGL</sequence>
<dbReference type="PROSITE" id="PS50038">
    <property type="entry name" value="FZ"/>
    <property type="match status" value="1"/>
</dbReference>
<dbReference type="Gene3D" id="1.10.2000.10">
    <property type="entry name" value="Frizzled cysteine-rich domain"/>
    <property type="match status" value="1"/>
</dbReference>
<dbReference type="AlphaFoldDB" id="A0A210QGC1"/>
<dbReference type="InterPro" id="IPR036790">
    <property type="entry name" value="Frizzled_dom_sf"/>
</dbReference>
<comment type="caution">
    <text evidence="5">The sequence shown here is derived from an EMBL/GenBank/DDBJ whole genome shotgun (WGS) entry which is preliminary data.</text>
</comment>
<evidence type="ECO:0000313" key="5">
    <source>
        <dbReference type="EMBL" id="OWF47794.1"/>
    </source>
</evidence>
<keyword evidence="3" id="KW-0732">Signal</keyword>